<dbReference type="Pfam" id="PF01032">
    <property type="entry name" value="FecCD"/>
    <property type="match status" value="1"/>
</dbReference>
<feature type="transmembrane region" description="Helical" evidence="8">
    <location>
        <begin position="61"/>
        <end position="83"/>
    </location>
</feature>
<organism evidence="9 10">
    <name type="scientific">Campylobacter pinnipediorum subsp. caledonicus</name>
    <dbReference type="NCBI Taxonomy" id="1874362"/>
    <lineage>
        <taxon>Bacteria</taxon>
        <taxon>Pseudomonadati</taxon>
        <taxon>Campylobacterota</taxon>
        <taxon>Epsilonproteobacteria</taxon>
        <taxon>Campylobacterales</taxon>
        <taxon>Campylobacteraceae</taxon>
        <taxon>Campylobacter</taxon>
    </lineage>
</organism>
<accession>A0A1S6U6S6</accession>
<keyword evidence="4" id="KW-1003">Cell membrane</keyword>
<gene>
    <name evidence="9" type="primary">chuB</name>
    <name evidence="9" type="ORF">CPIN18021_0554</name>
</gene>
<dbReference type="GeneID" id="56566188"/>
<feature type="transmembrane region" description="Helical" evidence="8">
    <location>
        <begin position="185"/>
        <end position="204"/>
    </location>
</feature>
<dbReference type="SUPFAM" id="SSF81345">
    <property type="entry name" value="ABC transporter involved in vitamin B12 uptake, BtuC"/>
    <property type="match status" value="1"/>
</dbReference>
<evidence type="ECO:0000256" key="5">
    <source>
        <dbReference type="ARBA" id="ARBA00022692"/>
    </source>
</evidence>
<keyword evidence="6 8" id="KW-1133">Transmembrane helix</keyword>
<dbReference type="FunFam" id="1.10.3470.10:FF:000001">
    <property type="entry name" value="Vitamin B12 ABC transporter permease BtuC"/>
    <property type="match status" value="1"/>
</dbReference>
<evidence type="ECO:0000256" key="6">
    <source>
        <dbReference type="ARBA" id="ARBA00022989"/>
    </source>
</evidence>
<feature type="transmembrane region" description="Helical" evidence="8">
    <location>
        <begin position="143"/>
        <end position="165"/>
    </location>
</feature>
<dbReference type="Proteomes" id="UP000190868">
    <property type="component" value="Chromosome"/>
</dbReference>
<evidence type="ECO:0000256" key="2">
    <source>
        <dbReference type="ARBA" id="ARBA00007935"/>
    </source>
</evidence>
<proteinExistence type="inferred from homology"/>
<dbReference type="KEGG" id="cpin:CPIN18020_0549"/>
<dbReference type="InterPro" id="IPR000522">
    <property type="entry name" value="ABC_transptr_permease_BtuC"/>
</dbReference>
<feature type="transmembrane region" description="Helical" evidence="8">
    <location>
        <begin position="113"/>
        <end position="131"/>
    </location>
</feature>
<keyword evidence="5 8" id="KW-0812">Transmembrane</keyword>
<keyword evidence="3" id="KW-0813">Transport</keyword>
<dbReference type="GO" id="GO:0022857">
    <property type="term" value="F:transmembrane transporter activity"/>
    <property type="evidence" value="ECO:0007669"/>
    <property type="project" value="InterPro"/>
</dbReference>
<dbReference type="AlphaFoldDB" id="A0A1S6U6S6"/>
<dbReference type="Gene3D" id="1.10.3470.10">
    <property type="entry name" value="ABC transporter involved in vitamin B12 uptake, BtuC"/>
    <property type="match status" value="1"/>
</dbReference>
<name>A0A1S6U6S6_9BACT</name>
<feature type="transmembrane region" description="Helical" evidence="8">
    <location>
        <begin position="273"/>
        <end position="293"/>
    </location>
</feature>
<dbReference type="InterPro" id="IPR037294">
    <property type="entry name" value="ABC_BtuC-like"/>
</dbReference>
<dbReference type="GO" id="GO:0005886">
    <property type="term" value="C:plasma membrane"/>
    <property type="evidence" value="ECO:0007669"/>
    <property type="project" value="UniProtKB-SubCell"/>
</dbReference>
<feature type="transmembrane region" description="Helical" evidence="8">
    <location>
        <begin position="232"/>
        <end position="258"/>
    </location>
</feature>
<dbReference type="PANTHER" id="PTHR30472">
    <property type="entry name" value="FERRIC ENTEROBACTIN TRANSPORT SYSTEM PERMEASE PROTEIN"/>
    <property type="match status" value="1"/>
</dbReference>
<dbReference type="CDD" id="cd06550">
    <property type="entry name" value="TM_ABC_iron-siderophores_like"/>
    <property type="match status" value="1"/>
</dbReference>
<reference evidence="10" key="1">
    <citation type="submission" date="2016-09" db="EMBL/GenBank/DDBJ databases">
        <title>Comparative genomics of the Campylobacter concisus group.</title>
        <authorList>
            <person name="Miller W.G."/>
            <person name="Yee E."/>
            <person name="Chapman M.H."/>
            <person name="Huynh S."/>
            <person name="Bono J.L."/>
            <person name="On S.L.W."/>
            <person name="StLeger J."/>
            <person name="Foster G."/>
            <person name="Parker C.T."/>
        </authorList>
    </citation>
    <scope>NUCLEOTIDE SEQUENCE [LARGE SCALE GENOMIC DNA]</scope>
    <source>
        <strain evidence="10">RM18021</strain>
    </source>
</reference>
<evidence type="ECO:0000256" key="7">
    <source>
        <dbReference type="ARBA" id="ARBA00023136"/>
    </source>
</evidence>
<dbReference type="PANTHER" id="PTHR30472:SF25">
    <property type="entry name" value="ABC TRANSPORTER PERMEASE PROTEIN MJ0876-RELATED"/>
    <property type="match status" value="1"/>
</dbReference>
<feature type="transmembrane region" description="Helical" evidence="8">
    <location>
        <begin position="90"/>
        <end position="107"/>
    </location>
</feature>
<protein>
    <submittedName>
        <fullName evidence="9">Heme ABC transporter ChuBCD, permease protein</fullName>
    </submittedName>
</protein>
<sequence length="328" mass="35274">MSFKNILVAVLLFAGIIILGLFALSVGGANIGFIDIIDFILGKNDNEIIKTIVFDLRAPRIIMAILIGMLLASSGVVTQSVFLNPLADPYIIGIAASAIFGAVVAYLLNLDSFYYGIFAFISSAILSLVIFKLASQTNSIATLLIIGIALSSFLGAFTSFATYLIGEDSFKIVAWSMGYLGGATWDKVFIICIPLVFCVFYFYIKRNELNILLNGDDEAKSLGIDTGRVKKIFLIVSALAVSFSVAFTGMIGFVGLIIPHSLRLLLKTSNNAILIPFSLLAGGFFVLFCDVIAKSLLSPIEIPIGVITAFFGAPFFLILAIKSRRSIA</sequence>
<comment type="subcellular location">
    <subcellularLocation>
        <location evidence="1">Cell membrane</location>
        <topology evidence="1">Multi-pass membrane protein</topology>
    </subcellularLocation>
</comment>
<dbReference type="RefSeq" id="WP_078423051.1">
    <property type="nucleotide sequence ID" value="NZ_CP017018.1"/>
</dbReference>
<dbReference type="GO" id="GO:0033214">
    <property type="term" value="P:siderophore-iron import into cell"/>
    <property type="evidence" value="ECO:0007669"/>
    <property type="project" value="TreeGrafter"/>
</dbReference>
<evidence type="ECO:0000256" key="1">
    <source>
        <dbReference type="ARBA" id="ARBA00004651"/>
    </source>
</evidence>
<evidence type="ECO:0000256" key="8">
    <source>
        <dbReference type="SAM" id="Phobius"/>
    </source>
</evidence>
<evidence type="ECO:0000256" key="4">
    <source>
        <dbReference type="ARBA" id="ARBA00022475"/>
    </source>
</evidence>
<keyword evidence="10" id="KW-1185">Reference proteome</keyword>
<dbReference type="EMBL" id="CP017258">
    <property type="protein sequence ID" value="AQW87380.1"/>
    <property type="molecule type" value="Genomic_DNA"/>
</dbReference>
<feature type="transmembrane region" description="Helical" evidence="8">
    <location>
        <begin position="300"/>
        <end position="321"/>
    </location>
</feature>
<comment type="similarity">
    <text evidence="2">Belongs to the binding-protein-dependent transport system permease family. FecCD subfamily.</text>
</comment>
<evidence type="ECO:0000313" key="10">
    <source>
        <dbReference type="Proteomes" id="UP000190868"/>
    </source>
</evidence>
<keyword evidence="7 8" id="KW-0472">Membrane</keyword>
<evidence type="ECO:0000256" key="3">
    <source>
        <dbReference type="ARBA" id="ARBA00022448"/>
    </source>
</evidence>
<evidence type="ECO:0000313" key="9">
    <source>
        <dbReference type="EMBL" id="AQW87380.1"/>
    </source>
</evidence>